<dbReference type="CDD" id="cd00009">
    <property type="entry name" value="AAA"/>
    <property type="match status" value="1"/>
</dbReference>
<dbReference type="InterPro" id="IPR027417">
    <property type="entry name" value="P-loop_NTPase"/>
</dbReference>
<dbReference type="PANTHER" id="PTHR32071:SF116">
    <property type="entry name" value="TRANSCRIPTIONAL REGULATORY PROTEIN GLRR"/>
    <property type="match status" value="1"/>
</dbReference>
<evidence type="ECO:0000313" key="10">
    <source>
        <dbReference type="Proteomes" id="UP000664303"/>
    </source>
</evidence>
<dbReference type="AlphaFoldDB" id="A0A939DIB4"/>
<dbReference type="InterPro" id="IPR025944">
    <property type="entry name" value="Sigma_54_int_dom_CS"/>
</dbReference>
<evidence type="ECO:0000256" key="3">
    <source>
        <dbReference type="ARBA" id="ARBA00023015"/>
    </source>
</evidence>
<evidence type="ECO:0000256" key="5">
    <source>
        <dbReference type="ARBA" id="ARBA00023163"/>
    </source>
</evidence>
<dbReference type="Proteomes" id="UP000664303">
    <property type="component" value="Unassembled WGS sequence"/>
</dbReference>
<dbReference type="GO" id="GO:0005524">
    <property type="term" value="F:ATP binding"/>
    <property type="evidence" value="ECO:0007669"/>
    <property type="project" value="UniProtKB-KW"/>
</dbReference>
<dbReference type="Pfam" id="PF00158">
    <property type="entry name" value="Sigma54_activat"/>
    <property type="match status" value="1"/>
</dbReference>
<feature type="modified residue" description="4-aspartylphosphate" evidence="6">
    <location>
        <position position="52"/>
    </location>
</feature>
<sequence length="442" mass="48473">MARILLVDDDPGLLRLLTLRLEAEGFEVLCAESGAAALGMLDAQRVDLVISDLRLGDIDGLALFDQTRARFPGVPVIIITAQGSIPEAVAATQKGVFGFLTKPVDKDELLGQIRDALSLTSLGTVEDEHWRDHLISRSEAMEQVLSRARLVAASDVSVLITGGSGSGKELLAQAIHRASERRDNPFVPINCGALPEALLESELFGHVKGAFTGALRDQLGLFRAADGGTLFLDEIGDMPLTLQVSLLRVLQERQVRPVGSTESHPVDVRVISATHRDLEHDMEEGGFRQDLFYRLNVVNLELPPLSARREDISLLATHFLHNSAKGSRGDVRAFSPDAMALLVSAPWPGNVRQLENVVQQTVALAQSRVIPESLVREALTHEADLLPSFNDARHQFERDYLVKVLKLSEGNVTQAARIAQRNRTDFYKLMQRHKLSAASFKS</sequence>
<dbReference type="SMART" id="SM00382">
    <property type="entry name" value="AAA"/>
    <property type="match status" value="1"/>
</dbReference>
<feature type="domain" description="Response regulatory" evidence="8">
    <location>
        <begin position="3"/>
        <end position="117"/>
    </location>
</feature>
<feature type="domain" description="Sigma-54 factor interaction" evidence="7">
    <location>
        <begin position="134"/>
        <end position="363"/>
    </location>
</feature>
<dbReference type="InterPro" id="IPR001789">
    <property type="entry name" value="Sig_transdc_resp-reg_receiver"/>
</dbReference>
<dbReference type="PROSITE" id="PS00676">
    <property type="entry name" value="SIGMA54_INTERACT_2"/>
    <property type="match status" value="1"/>
</dbReference>
<evidence type="ECO:0000256" key="1">
    <source>
        <dbReference type="ARBA" id="ARBA00022741"/>
    </source>
</evidence>
<dbReference type="SMART" id="SM00448">
    <property type="entry name" value="REC"/>
    <property type="match status" value="1"/>
</dbReference>
<protein>
    <submittedName>
        <fullName evidence="9">Sigma 54-interacting transcriptional regulator</fullName>
    </submittedName>
</protein>
<dbReference type="PANTHER" id="PTHR32071">
    <property type="entry name" value="TRANSCRIPTIONAL REGULATORY PROTEIN"/>
    <property type="match status" value="1"/>
</dbReference>
<dbReference type="InterPro" id="IPR003593">
    <property type="entry name" value="AAA+_ATPase"/>
</dbReference>
<dbReference type="Gene3D" id="1.10.10.60">
    <property type="entry name" value="Homeodomain-like"/>
    <property type="match status" value="1"/>
</dbReference>
<dbReference type="Pfam" id="PF00072">
    <property type="entry name" value="Response_reg"/>
    <property type="match status" value="1"/>
</dbReference>
<dbReference type="PROSITE" id="PS00688">
    <property type="entry name" value="SIGMA54_INTERACT_3"/>
    <property type="match status" value="1"/>
</dbReference>
<keyword evidence="3" id="KW-0805">Transcription regulation</keyword>
<dbReference type="Gene3D" id="3.40.50.2300">
    <property type="match status" value="1"/>
</dbReference>
<dbReference type="PROSITE" id="PS50045">
    <property type="entry name" value="SIGMA54_INTERACT_4"/>
    <property type="match status" value="1"/>
</dbReference>
<dbReference type="InterPro" id="IPR058031">
    <property type="entry name" value="AAA_lid_NorR"/>
</dbReference>
<evidence type="ECO:0000256" key="4">
    <source>
        <dbReference type="ARBA" id="ARBA00023125"/>
    </source>
</evidence>
<dbReference type="Gene3D" id="3.40.50.300">
    <property type="entry name" value="P-loop containing nucleotide triphosphate hydrolases"/>
    <property type="match status" value="1"/>
</dbReference>
<dbReference type="InterPro" id="IPR009057">
    <property type="entry name" value="Homeodomain-like_sf"/>
</dbReference>
<evidence type="ECO:0000256" key="2">
    <source>
        <dbReference type="ARBA" id="ARBA00022840"/>
    </source>
</evidence>
<keyword evidence="10" id="KW-1185">Reference proteome</keyword>
<dbReference type="GO" id="GO:0003677">
    <property type="term" value="F:DNA binding"/>
    <property type="evidence" value="ECO:0007669"/>
    <property type="project" value="UniProtKB-KW"/>
</dbReference>
<keyword evidence="6" id="KW-0597">Phosphoprotein</keyword>
<dbReference type="SUPFAM" id="SSF52172">
    <property type="entry name" value="CheY-like"/>
    <property type="match status" value="1"/>
</dbReference>
<name>A0A939DIB4_9GAMM</name>
<dbReference type="SUPFAM" id="SSF52540">
    <property type="entry name" value="P-loop containing nucleoside triphosphate hydrolases"/>
    <property type="match status" value="1"/>
</dbReference>
<keyword evidence="2" id="KW-0067">ATP-binding</keyword>
<evidence type="ECO:0000256" key="6">
    <source>
        <dbReference type="PROSITE-ProRule" id="PRU00169"/>
    </source>
</evidence>
<dbReference type="Pfam" id="PF25601">
    <property type="entry name" value="AAA_lid_14"/>
    <property type="match status" value="1"/>
</dbReference>
<evidence type="ECO:0000313" key="9">
    <source>
        <dbReference type="EMBL" id="MBN7798681.1"/>
    </source>
</evidence>
<reference evidence="9" key="1">
    <citation type="submission" date="2021-02" db="EMBL/GenBank/DDBJ databases">
        <title>PHA producing bacteria isolated from coastal sediment in Guangdong, Shenzhen.</title>
        <authorList>
            <person name="Zheng W."/>
            <person name="Yu S."/>
            <person name="Huang Y."/>
        </authorList>
    </citation>
    <scope>NUCLEOTIDE SEQUENCE</scope>
    <source>
        <strain evidence="9">TN14-10</strain>
    </source>
</reference>
<dbReference type="EMBL" id="JAFKCZ010000017">
    <property type="protein sequence ID" value="MBN7798681.1"/>
    <property type="molecule type" value="Genomic_DNA"/>
</dbReference>
<proteinExistence type="predicted"/>
<accession>A0A939DIB4</accession>
<keyword evidence="5" id="KW-0804">Transcription</keyword>
<dbReference type="GO" id="GO:0006355">
    <property type="term" value="P:regulation of DNA-templated transcription"/>
    <property type="evidence" value="ECO:0007669"/>
    <property type="project" value="InterPro"/>
</dbReference>
<organism evidence="9 10">
    <name type="scientific">Parahaliea mediterranea</name>
    <dbReference type="NCBI Taxonomy" id="651086"/>
    <lineage>
        <taxon>Bacteria</taxon>
        <taxon>Pseudomonadati</taxon>
        <taxon>Pseudomonadota</taxon>
        <taxon>Gammaproteobacteria</taxon>
        <taxon>Cellvibrionales</taxon>
        <taxon>Halieaceae</taxon>
        <taxon>Parahaliea</taxon>
    </lineage>
</organism>
<dbReference type="SUPFAM" id="SSF46689">
    <property type="entry name" value="Homeodomain-like"/>
    <property type="match status" value="1"/>
</dbReference>
<dbReference type="Gene3D" id="1.10.8.60">
    <property type="match status" value="1"/>
</dbReference>
<dbReference type="FunFam" id="3.40.50.300:FF:000006">
    <property type="entry name" value="DNA-binding transcriptional regulator NtrC"/>
    <property type="match status" value="1"/>
</dbReference>
<dbReference type="InterPro" id="IPR011006">
    <property type="entry name" value="CheY-like_superfamily"/>
</dbReference>
<keyword evidence="1" id="KW-0547">Nucleotide-binding</keyword>
<keyword evidence="4" id="KW-0238">DNA-binding</keyword>
<evidence type="ECO:0000259" key="8">
    <source>
        <dbReference type="PROSITE" id="PS50110"/>
    </source>
</evidence>
<gene>
    <name evidence="9" type="ORF">JYP50_18915</name>
</gene>
<comment type="caution">
    <text evidence="9">The sequence shown here is derived from an EMBL/GenBank/DDBJ whole genome shotgun (WGS) entry which is preliminary data.</text>
</comment>
<dbReference type="RefSeq" id="WP_206562128.1">
    <property type="nucleotide sequence ID" value="NZ_JAFKCZ010000017.1"/>
</dbReference>
<dbReference type="PROSITE" id="PS50110">
    <property type="entry name" value="RESPONSE_REGULATORY"/>
    <property type="match status" value="1"/>
</dbReference>
<dbReference type="GO" id="GO:0000160">
    <property type="term" value="P:phosphorelay signal transduction system"/>
    <property type="evidence" value="ECO:0007669"/>
    <property type="project" value="InterPro"/>
</dbReference>
<dbReference type="InterPro" id="IPR025943">
    <property type="entry name" value="Sigma_54_int_dom_ATP-bd_2"/>
</dbReference>
<evidence type="ECO:0000259" key="7">
    <source>
        <dbReference type="PROSITE" id="PS50045"/>
    </source>
</evidence>
<dbReference type="InterPro" id="IPR002078">
    <property type="entry name" value="Sigma_54_int"/>
</dbReference>